<dbReference type="Proteomes" id="UP000183997">
    <property type="component" value="Unassembled WGS sequence"/>
</dbReference>
<dbReference type="CDD" id="cd07781">
    <property type="entry name" value="ASKHA_NBD_FGGY_L-RBK"/>
    <property type="match status" value="1"/>
</dbReference>
<gene>
    <name evidence="10" type="ORF">SAMN02745123_02356</name>
</gene>
<dbReference type="OrthoDB" id="9805576at2"/>
<dbReference type="RefSeq" id="WP_072914547.1">
    <property type="nucleotide sequence ID" value="NZ_FRAR01000017.1"/>
</dbReference>
<dbReference type="Pfam" id="PF00370">
    <property type="entry name" value="FGGY_N"/>
    <property type="match status" value="1"/>
</dbReference>
<dbReference type="PROSITE" id="PS00445">
    <property type="entry name" value="FGGY_KINASES_2"/>
    <property type="match status" value="1"/>
</dbReference>
<dbReference type="PANTHER" id="PTHR43435:SF4">
    <property type="entry name" value="FGGY CARBOHYDRATE KINASE DOMAIN-CONTAINING PROTEIN"/>
    <property type="match status" value="1"/>
</dbReference>
<organism evidence="10 11">
    <name type="scientific">Desulforamulus aeronauticus DSM 10349</name>
    <dbReference type="NCBI Taxonomy" id="1121421"/>
    <lineage>
        <taxon>Bacteria</taxon>
        <taxon>Bacillati</taxon>
        <taxon>Bacillota</taxon>
        <taxon>Clostridia</taxon>
        <taxon>Eubacteriales</taxon>
        <taxon>Peptococcaceae</taxon>
        <taxon>Desulforamulus</taxon>
    </lineage>
</organism>
<evidence type="ECO:0000256" key="6">
    <source>
        <dbReference type="ARBA" id="ARBA00023277"/>
    </source>
</evidence>
<dbReference type="InterPro" id="IPR043129">
    <property type="entry name" value="ATPase_NBD"/>
</dbReference>
<evidence type="ECO:0000256" key="1">
    <source>
        <dbReference type="ARBA" id="ARBA00022679"/>
    </source>
</evidence>
<dbReference type="InterPro" id="IPR018485">
    <property type="entry name" value="FGGY_C"/>
</dbReference>
<dbReference type="InterPro" id="IPR018483">
    <property type="entry name" value="Carb_kinase_FGGY_CS"/>
</dbReference>
<dbReference type="InterPro" id="IPR005929">
    <property type="entry name" value="Ribulokinase"/>
</dbReference>
<dbReference type="STRING" id="1121421.SAMN02745123_02356"/>
<dbReference type="EMBL" id="FRAR01000017">
    <property type="protein sequence ID" value="SHK57641.1"/>
    <property type="molecule type" value="Genomic_DNA"/>
</dbReference>
<feature type="domain" description="Carbohydrate kinase FGGY N-terminal" evidence="8">
    <location>
        <begin position="8"/>
        <end position="251"/>
    </location>
</feature>
<keyword evidence="11" id="KW-1185">Reference proteome</keyword>
<dbReference type="GO" id="GO:0019150">
    <property type="term" value="F:D-ribulokinase activity"/>
    <property type="evidence" value="ECO:0007669"/>
    <property type="project" value="TreeGrafter"/>
</dbReference>
<evidence type="ECO:0000256" key="3">
    <source>
        <dbReference type="ARBA" id="ARBA00022777"/>
    </source>
</evidence>
<comment type="similarity">
    <text evidence="7">Belongs to the FGGY kinase family.</text>
</comment>
<evidence type="ECO:0000256" key="7">
    <source>
        <dbReference type="RuleBase" id="RU003733"/>
    </source>
</evidence>
<sequence>MHKDKVLVLGADFGTQGVRVAVFNSDGNCLQMNFVPYPTQYPRPGWAEQRPNHWWHAFQDALTHCLSQLDDRSSIKGMTLCSTSSTVLATTKEGEPLTEAILWMDNRAIRETEKINASNHPYLKYSGGSDSVEWMLPKTLWLKNNQPELYKQAHLIVEMQDWLNFKLTGKWVASRCNATCKWNYADVEGGWSKQFMQDIGLEDFADKLPVTVVPVGKPVGEIKHEVAQQLGLPEGLVVFQGGIDAHIGMLGMGVVEPGQMSIIMGTSFVHLAHAPKPIFKKGLWGPYPNAILDNLWLLEGGQVSCGSLTKWFKDQLAKDLNNLPDDTEPYQVLIEEAAEISPGSDGLVVLDFWQGNRTPYRDPMAKGCIWGMTLSHSRAHLYRAILESVAYGTRNILDNFSDSDFKVEQIVACGGVLKNKLWLQIISDVTGIPILKTKFSEAGVLGCAICAAAGLGLYESIPEAAQNMVQYADTIYPEDQNHKIYSYYFEKYKKTYELLACQMHEMHQFHQDRGESIE</sequence>
<dbReference type="GO" id="GO:0019569">
    <property type="term" value="P:L-arabinose catabolic process to D-xylulose 5-phosphate"/>
    <property type="evidence" value="ECO:0007669"/>
    <property type="project" value="InterPro"/>
</dbReference>
<evidence type="ECO:0000259" key="9">
    <source>
        <dbReference type="Pfam" id="PF02782"/>
    </source>
</evidence>
<evidence type="ECO:0000313" key="10">
    <source>
        <dbReference type="EMBL" id="SHK57641.1"/>
    </source>
</evidence>
<evidence type="ECO:0000313" key="11">
    <source>
        <dbReference type="Proteomes" id="UP000183997"/>
    </source>
</evidence>
<dbReference type="Pfam" id="PF02782">
    <property type="entry name" value="FGGY_C"/>
    <property type="match status" value="1"/>
</dbReference>
<dbReference type="PIRSF" id="PIRSF000538">
    <property type="entry name" value="GlpK"/>
    <property type="match status" value="1"/>
</dbReference>
<keyword evidence="2" id="KW-0547">Nucleotide-binding</keyword>
<proteinExistence type="inferred from homology"/>
<dbReference type="GO" id="GO:0005524">
    <property type="term" value="F:ATP binding"/>
    <property type="evidence" value="ECO:0007669"/>
    <property type="project" value="UniProtKB-KW"/>
</dbReference>
<evidence type="ECO:0000259" key="8">
    <source>
        <dbReference type="Pfam" id="PF00370"/>
    </source>
</evidence>
<keyword evidence="4" id="KW-0067">ATP-binding</keyword>
<name>A0A1M6TL09_9FIRM</name>
<keyword evidence="1 7" id="KW-0808">Transferase</keyword>
<evidence type="ECO:0000256" key="2">
    <source>
        <dbReference type="ARBA" id="ARBA00022741"/>
    </source>
</evidence>
<dbReference type="AlphaFoldDB" id="A0A1M6TL09"/>
<feature type="domain" description="Carbohydrate kinase FGGY C-terminal" evidence="9">
    <location>
        <begin position="260"/>
        <end position="453"/>
    </location>
</feature>
<dbReference type="GO" id="GO:0008741">
    <property type="term" value="F:ribulokinase activity"/>
    <property type="evidence" value="ECO:0007669"/>
    <property type="project" value="InterPro"/>
</dbReference>
<keyword evidence="3 7" id="KW-0418">Kinase</keyword>
<keyword evidence="6" id="KW-0119">Carbohydrate metabolism</keyword>
<dbReference type="InterPro" id="IPR018484">
    <property type="entry name" value="FGGY_N"/>
</dbReference>
<dbReference type="SUPFAM" id="SSF53067">
    <property type="entry name" value="Actin-like ATPase domain"/>
    <property type="match status" value="2"/>
</dbReference>
<reference evidence="11" key="1">
    <citation type="submission" date="2016-11" db="EMBL/GenBank/DDBJ databases">
        <authorList>
            <person name="Varghese N."/>
            <person name="Submissions S."/>
        </authorList>
    </citation>
    <scope>NUCLEOTIDE SEQUENCE [LARGE SCALE GENOMIC DNA]</scope>
    <source>
        <strain evidence="11">DSM 10349</strain>
    </source>
</reference>
<protein>
    <submittedName>
        <fullName evidence="10">Ribulokinase</fullName>
    </submittedName>
</protein>
<accession>A0A1M6TL09</accession>
<evidence type="ECO:0000256" key="4">
    <source>
        <dbReference type="ARBA" id="ARBA00022840"/>
    </source>
</evidence>
<dbReference type="InterPro" id="IPR000577">
    <property type="entry name" value="Carb_kinase_FGGY"/>
</dbReference>
<keyword evidence="5" id="KW-0054">Arabinose catabolism</keyword>
<dbReference type="Gene3D" id="3.30.420.40">
    <property type="match status" value="2"/>
</dbReference>
<evidence type="ECO:0000256" key="5">
    <source>
        <dbReference type="ARBA" id="ARBA00022935"/>
    </source>
</evidence>
<dbReference type="GO" id="GO:0005737">
    <property type="term" value="C:cytoplasm"/>
    <property type="evidence" value="ECO:0007669"/>
    <property type="project" value="TreeGrafter"/>
</dbReference>
<dbReference type="PANTHER" id="PTHR43435">
    <property type="entry name" value="RIBULOKINASE"/>
    <property type="match status" value="1"/>
</dbReference>